<dbReference type="NCBIfam" id="NF009872">
    <property type="entry name" value="PRK13333.1"/>
    <property type="match status" value="1"/>
</dbReference>
<comment type="pathway">
    <text evidence="4 16">Cofactor biosynthesis; coenzyme A biosynthesis; CoA from (R)-pantothenate: step 1/5.</text>
</comment>
<evidence type="ECO:0000313" key="18">
    <source>
        <dbReference type="Proteomes" id="UP000256514"/>
    </source>
</evidence>
<gene>
    <name evidence="16" type="primary">coaX</name>
    <name evidence="17" type="ORF">CQA54_04705</name>
</gene>
<dbReference type="EMBL" id="NXLT01000003">
    <property type="protein sequence ID" value="RDU67277.1"/>
    <property type="molecule type" value="Genomic_DNA"/>
</dbReference>
<dbReference type="Proteomes" id="UP000256514">
    <property type="component" value="Unassembled WGS sequence"/>
</dbReference>
<sequence length="215" mass="23915">MVFCDIGNTFLHFFYKGRIWKERPNKLSPKRQDVKIFYISVNPKSEKKLLASHSSCVNLAPYFTLNTGYRGMGIDRVAACVGVRDGIVVDAGSAITVDVMQCGVHLGGYILPGLSTFRGLYKGIPVLDQDFDLAVDVDRLPHNTKAAISYGVIKSILLMIVDTAKGKQIVFTGGDGKFFSRFLSQEHSCMFDETIVFKGMQQAYENYILAHKGQK</sequence>
<keyword evidence="13 16" id="KW-0173">Coenzyme A biosynthesis</keyword>
<dbReference type="AlphaFoldDB" id="A0A3D8IPS3"/>
<dbReference type="GO" id="GO:0004594">
    <property type="term" value="F:pantothenate kinase activity"/>
    <property type="evidence" value="ECO:0007669"/>
    <property type="project" value="UniProtKB-UniRule"/>
</dbReference>
<comment type="subcellular location">
    <subcellularLocation>
        <location evidence="3 16">Cytoplasm</location>
    </subcellularLocation>
</comment>
<evidence type="ECO:0000256" key="5">
    <source>
        <dbReference type="ARBA" id="ARBA00011738"/>
    </source>
</evidence>
<evidence type="ECO:0000256" key="3">
    <source>
        <dbReference type="ARBA" id="ARBA00004496"/>
    </source>
</evidence>
<dbReference type="GO" id="GO:0046872">
    <property type="term" value="F:metal ion binding"/>
    <property type="evidence" value="ECO:0007669"/>
    <property type="project" value="UniProtKB-KW"/>
</dbReference>
<comment type="catalytic activity">
    <reaction evidence="1 16">
        <text>(R)-pantothenate + ATP = (R)-4'-phosphopantothenate + ADP + H(+)</text>
        <dbReference type="Rhea" id="RHEA:16373"/>
        <dbReference type="ChEBI" id="CHEBI:10986"/>
        <dbReference type="ChEBI" id="CHEBI:15378"/>
        <dbReference type="ChEBI" id="CHEBI:29032"/>
        <dbReference type="ChEBI" id="CHEBI:30616"/>
        <dbReference type="ChEBI" id="CHEBI:456216"/>
        <dbReference type="EC" id="2.7.1.33"/>
    </reaction>
</comment>
<comment type="function">
    <text evidence="16">Catalyzes the phosphorylation of pantothenate (Pan), the first step in CoA biosynthesis.</text>
</comment>
<dbReference type="Gene3D" id="3.30.420.40">
    <property type="match status" value="2"/>
</dbReference>
<proteinExistence type="inferred from homology"/>
<dbReference type="UniPathway" id="UPA00241">
    <property type="reaction ID" value="UER00352"/>
</dbReference>
<keyword evidence="7 16" id="KW-0963">Cytoplasm</keyword>
<comment type="cofactor">
    <cofactor evidence="2">
        <name>K(+)</name>
        <dbReference type="ChEBI" id="CHEBI:29103"/>
    </cofactor>
</comment>
<feature type="binding site" evidence="16">
    <location>
        <begin position="5"/>
        <end position="12"/>
    </location>
    <ligand>
        <name>ATP</name>
        <dbReference type="ChEBI" id="CHEBI:30616"/>
    </ligand>
</feature>
<comment type="subunit">
    <text evidence="5 16">Homodimer.</text>
</comment>
<reference evidence="17 18" key="1">
    <citation type="submission" date="2018-04" db="EMBL/GenBank/DDBJ databases">
        <title>Novel Campyloabacter and Helicobacter Species and Strains.</title>
        <authorList>
            <person name="Mannion A.J."/>
            <person name="Shen Z."/>
            <person name="Fox J.G."/>
        </authorList>
    </citation>
    <scope>NUCLEOTIDE SEQUENCE [LARGE SCALE GENOMIC DNA]</scope>
    <source>
        <strain evidence="17 18">MIT 12-6600</strain>
    </source>
</reference>
<feature type="binding site" evidence="16">
    <location>
        <position position="144"/>
    </location>
    <ligand>
        <name>substrate</name>
    </ligand>
</feature>
<feature type="binding site" evidence="16">
    <location>
        <position position="69"/>
    </location>
    <ligand>
        <name>substrate</name>
    </ligand>
</feature>
<dbReference type="PANTHER" id="PTHR34265">
    <property type="entry name" value="TYPE III PANTOTHENATE KINASE"/>
    <property type="match status" value="1"/>
</dbReference>
<evidence type="ECO:0000256" key="13">
    <source>
        <dbReference type="ARBA" id="ARBA00022993"/>
    </source>
</evidence>
<keyword evidence="18" id="KW-1185">Reference proteome</keyword>
<dbReference type="SUPFAM" id="SSF53067">
    <property type="entry name" value="Actin-like ATPase domain"/>
    <property type="match status" value="2"/>
</dbReference>
<evidence type="ECO:0000256" key="9">
    <source>
        <dbReference type="ARBA" id="ARBA00022741"/>
    </source>
</evidence>
<evidence type="ECO:0000256" key="14">
    <source>
        <dbReference type="ARBA" id="ARBA00038036"/>
    </source>
</evidence>
<keyword evidence="9 16" id="KW-0547">Nucleotide-binding</keyword>
<comment type="similarity">
    <text evidence="14 16">Belongs to the type III pantothenate kinase family.</text>
</comment>
<protein>
    <recommendedName>
        <fullName evidence="15 16">Type III pantothenate kinase</fullName>
        <ecNumber evidence="6 16">2.7.1.33</ecNumber>
    </recommendedName>
    <alternativeName>
        <fullName evidence="16">PanK-III</fullName>
    </alternativeName>
    <alternativeName>
        <fullName evidence="16">Pantothenic acid kinase</fullName>
    </alternativeName>
</protein>
<feature type="binding site" evidence="16">
    <location>
        <position position="93"/>
    </location>
    <ligand>
        <name>ATP</name>
        <dbReference type="ChEBI" id="CHEBI:30616"/>
    </ligand>
</feature>
<evidence type="ECO:0000256" key="12">
    <source>
        <dbReference type="ARBA" id="ARBA00022958"/>
    </source>
</evidence>
<accession>A0A3D8IPS3</accession>
<evidence type="ECO:0000256" key="8">
    <source>
        <dbReference type="ARBA" id="ARBA00022679"/>
    </source>
</evidence>
<comment type="caution">
    <text evidence="17">The sequence shown here is derived from an EMBL/GenBank/DDBJ whole genome shotgun (WGS) entry which is preliminary data.</text>
</comment>
<feature type="active site" description="Proton acceptor" evidence="16">
    <location>
        <position position="75"/>
    </location>
</feature>
<evidence type="ECO:0000256" key="15">
    <source>
        <dbReference type="ARBA" id="ARBA00040883"/>
    </source>
</evidence>
<evidence type="ECO:0000313" key="17">
    <source>
        <dbReference type="EMBL" id="RDU67277.1"/>
    </source>
</evidence>
<dbReference type="OrthoDB" id="5347692at2"/>
<keyword evidence="8 16" id="KW-0808">Transferase</keyword>
<dbReference type="PANTHER" id="PTHR34265:SF1">
    <property type="entry name" value="TYPE III PANTOTHENATE KINASE"/>
    <property type="match status" value="1"/>
</dbReference>
<dbReference type="RefSeq" id="WP_115570998.1">
    <property type="nucleotide sequence ID" value="NZ_NXLT01000003.1"/>
</dbReference>
<dbReference type="EC" id="2.7.1.33" evidence="6 16"/>
<feature type="binding site" evidence="16">
    <location>
        <begin position="73"/>
        <end position="76"/>
    </location>
    <ligand>
        <name>substrate</name>
    </ligand>
</feature>
<evidence type="ECO:0000256" key="11">
    <source>
        <dbReference type="ARBA" id="ARBA00022840"/>
    </source>
</evidence>
<name>A0A3D8IPS3_9HELI</name>
<dbReference type="InterPro" id="IPR043129">
    <property type="entry name" value="ATPase_NBD"/>
</dbReference>
<evidence type="ECO:0000256" key="10">
    <source>
        <dbReference type="ARBA" id="ARBA00022777"/>
    </source>
</evidence>
<evidence type="ECO:0000256" key="7">
    <source>
        <dbReference type="ARBA" id="ARBA00022490"/>
    </source>
</evidence>
<dbReference type="GO" id="GO:0015937">
    <property type="term" value="P:coenzyme A biosynthetic process"/>
    <property type="evidence" value="ECO:0007669"/>
    <property type="project" value="UniProtKB-UniRule"/>
</dbReference>
<keyword evidence="11 16" id="KW-0067">ATP-binding</keyword>
<keyword evidence="16" id="KW-0479">Metal-binding</keyword>
<keyword evidence="12 16" id="KW-0630">Potassium</keyword>
<feature type="binding site" evidence="16">
    <location>
        <position position="90"/>
    </location>
    <ligand>
        <name>K(+)</name>
        <dbReference type="ChEBI" id="CHEBI:29103"/>
    </ligand>
</feature>
<organism evidence="17 18">
    <name type="scientific">Helicobacter equorum</name>
    <dbReference type="NCBI Taxonomy" id="361872"/>
    <lineage>
        <taxon>Bacteria</taxon>
        <taxon>Pseudomonadati</taxon>
        <taxon>Campylobacterota</taxon>
        <taxon>Epsilonproteobacteria</taxon>
        <taxon>Campylobacterales</taxon>
        <taxon>Helicobacteraceae</taxon>
        <taxon>Helicobacter</taxon>
    </lineage>
</organism>
<dbReference type="Pfam" id="PF03309">
    <property type="entry name" value="Pan_kinase"/>
    <property type="match status" value="1"/>
</dbReference>
<evidence type="ECO:0000256" key="16">
    <source>
        <dbReference type="HAMAP-Rule" id="MF_01274"/>
    </source>
</evidence>
<dbReference type="CDD" id="cd24015">
    <property type="entry name" value="ASKHA_NBD_PanK-III"/>
    <property type="match status" value="1"/>
</dbReference>
<dbReference type="GO" id="GO:0005737">
    <property type="term" value="C:cytoplasm"/>
    <property type="evidence" value="ECO:0007669"/>
    <property type="project" value="UniProtKB-SubCell"/>
</dbReference>
<dbReference type="NCBIfam" id="TIGR00671">
    <property type="entry name" value="baf"/>
    <property type="match status" value="1"/>
</dbReference>
<dbReference type="GO" id="GO:0005524">
    <property type="term" value="F:ATP binding"/>
    <property type="evidence" value="ECO:0007669"/>
    <property type="project" value="UniProtKB-UniRule"/>
</dbReference>
<evidence type="ECO:0000256" key="1">
    <source>
        <dbReference type="ARBA" id="ARBA00001206"/>
    </source>
</evidence>
<evidence type="ECO:0000256" key="4">
    <source>
        <dbReference type="ARBA" id="ARBA00005225"/>
    </source>
</evidence>
<comment type="cofactor">
    <cofactor evidence="16">
        <name>NH4(+)</name>
        <dbReference type="ChEBI" id="CHEBI:28938"/>
    </cofactor>
    <cofactor evidence="16">
        <name>K(+)</name>
        <dbReference type="ChEBI" id="CHEBI:29103"/>
    </cofactor>
    <text evidence="16">A monovalent cation. Ammonium or potassium.</text>
</comment>
<keyword evidence="10 16" id="KW-0418">Kinase</keyword>
<dbReference type="HAMAP" id="MF_01274">
    <property type="entry name" value="Pantothen_kinase_3"/>
    <property type="match status" value="1"/>
</dbReference>
<evidence type="ECO:0000256" key="2">
    <source>
        <dbReference type="ARBA" id="ARBA00001958"/>
    </source>
</evidence>
<dbReference type="InterPro" id="IPR004619">
    <property type="entry name" value="Type_III_PanK"/>
</dbReference>
<evidence type="ECO:0000256" key="6">
    <source>
        <dbReference type="ARBA" id="ARBA00012102"/>
    </source>
</evidence>